<evidence type="ECO:0000313" key="3">
    <source>
        <dbReference type="Proteomes" id="UP000275078"/>
    </source>
</evidence>
<dbReference type="EMBL" id="ML119962">
    <property type="protein sequence ID" value="RPA71177.1"/>
    <property type="molecule type" value="Genomic_DNA"/>
</dbReference>
<accession>A0A3N4HBM0</accession>
<reference evidence="2 3" key="1">
    <citation type="journal article" date="2018" name="Nat. Ecol. Evol.">
        <title>Pezizomycetes genomes reveal the molecular basis of ectomycorrhizal truffle lifestyle.</title>
        <authorList>
            <person name="Murat C."/>
            <person name="Payen T."/>
            <person name="Noel B."/>
            <person name="Kuo A."/>
            <person name="Morin E."/>
            <person name="Chen J."/>
            <person name="Kohler A."/>
            <person name="Krizsan K."/>
            <person name="Balestrini R."/>
            <person name="Da Silva C."/>
            <person name="Montanini B."/>
            <person name="Hainaut M."/>
            <person name="Levati E."/>
            <person name="Barry K.W."/>
            <person name="Belfiori B."/>
            <person name="Cichocki N."/>
            <person name="Clum A."/>
            <person name="Dockter R.B."/>
            <person name="Fauchery L."/>
            <person name="Guy J."/>
            <person name="Iotti M."/>
            <person name="Le Tacon F."/>
            <person name="Lindquist E.A."/>
            <person name="Lipzen A."/>
            <person name="Malagnac F."/>
            <person name="Mello A."/>
            <person name="Molinier V."/>
            <person name="Miyauchi S."/>
            <person name="Poulain J."/>
            <person name="Riccioni C."/>
            <person name="Rubini A."/>
            <person name="Sitrit Y."/>
            <person name="Splivallo R."/>
            <person name="Traeger S."/>
            <person name="Wang M."/>
            <person name="Zifcakova L."/>
            <person name="Wipf D."/>
            <person name="Zambonelli A."/>
            <person name="Paolocci F."/>
            <person name="Nowrousian M."/>
            <person name="Ottonello S."/>
            <person name="Baldrian P."/>
            <person name="Spatafora J.W."/>
            <person name="Henrissat B."/>
            <person name="Nagy L.G."/>
            <person name="Aury J.M."/>
            <person name="Wincker P."/>
            <person name="Grigoriev I.V."/>
            <person name="Bonfante P."/>
            <person name="Martin F.M."/>
        </authorList>
    </citation>
    <scope>NUCLEOTIDE SEQUENCE [LARGE SCALE GENOMIC DNA]</scope>
    <source>
        <strain evidence="2 3">RN42</strain>
    </source>
</reference>
<protein>
    <submittedName>
        <fullName evidence="2">Uncharacterized protein</fullName>
    </submittedName>
</protein>
<feature type="region of interest" description="Disordered" evidence="1">
    <location>
        <begin position="40"/>
        <end position="87"/>
    </location>
</feature>
<dbReference type="Proteomes" id="UP000275078">
    <property type="component" value="Unassembled WGS sequence"/>
</dbReference>
<gene>
    <name evidence="2" type="ORF">BJ508DRAFT_103896</name>
</gene>
<organism evidence="2 3">
    <name type="scientific">Ascobolus immersus RN42</name>
    <dbReference type="NCBI Taxonomy" id="1160509"/>
    <lineage>
        <taxon>Eukaryota</taxon>
        <taxon>Fungi</taxon>
        <taxon>Dikarya</taxon>
        <taxon>Ascomycota</taxon>
        <taxon>Pezizomycotina</taxon>
        <taxon>Pezizomycetes</taxon>
        <taxon>Pezizales</taxon>
        <taxon>Ascobolaceae</taxon>
        <taxon>Ascobolus</taxon>
    </lineage>
</organism>
<evidence type="ECO:0000256" key="1">
    <source>
        <dbReference type="SAM" id="MobiDB-lite"/>
    </source>
</evidence>
<keyword evidence="3" id="KW-1185">Reference proteome</keyword>
<sequence>MRQLCSRSNPEPICLLDFHLDLSRTSSTIQTILEQPTSQYVDSHIPHPPNPEVKQPQHQDSTTLHPCHHPAPISPLPGTGSDIRHQIPSHPITCPVFQHHQRLCLRDVQIPHIPPSFASVSFSTLSHSSSPSSLSLVSTTRFLLDEPPKL</sequence>
<dbReference type="AlphaFoldDB" id="A0A3N4HBM0"/>
<name>A0A3N4HBM0_ASCIM</name>
<evidence type="ECO:0000313" key="2">
    <source>
        <dbReference type="EMBL" id="RPA71177.1"/>
    </source>
</evidence>
<proteinExistence type="predicted"/>